<dbReference type="GO" id="GO:0097347">
    <property type="term" value="C:TAM protein secretion complex"/>
    <property type="evidence" value="ECO:0007669"/>
    <property type="project" value="TreeGrafter"/>
</dbReference>
<dbReference type="EMBL" id="LJUO01000002">
    <property type="protein sequence ID" value="KPK73806.1"/>
    <property type="molecule type" value="Genomic_DNA"/>
</dbReference>
<sequence length="1081" mass="122221">MRRYIKHIVGPFFFLLIIAGAIVFVTSVHFGVLTIEILERVSGVKITYEDMSGNILQGFRIDRYCVRLSETDSVCGAIADIHYRFNPFMLRLPNLFEINLIEPSITIEEKKGVGGRGFRGLPNLRLGLRINLKNGEVLYKNRNLFKVDRISGIVFLDLVGSQTRVATMNLSLQSAEHSLYVRSLTLDAVIDDEQVRLNSFKLNGVGLALIGSGQYNYQSRSATFDFDRGHVDLTKINKYEGMIDFTGSIAYAQGVFLPKIRGSVKGMNPFEELGFETNAAYDTIWVNLFDGQILGGSLFAQLRITQLKNVEFAMNFKDVNINQFLGMPGPAISSGYLSYVGNDFVGFVSSPYESGLGLDSVFFFGTYSESRIRLDSLFVSEGRRTLYARGAVFPKLDVDVDFSDFDLSRFERELPVGGLLNGSIRITGKLRDLLGLSFTSDLSARNVSIYGLNVDSLALRSTDFNKDSTERDMAVTLRGLRFKEYRFGQADFRVQDSVFKFAACDDKDSIYIDGLLYANLKGTICSLLVSYNQVLTRSMKPIEFDILQKTLGVVNLSVADGSFFFSNVPLGMELASIDLSRLGKLLGLKDTISGIFDLSFVNDSIRINARHVNFMGLTNGVLELTGQYSNDGVIIESLHIHDDKNQVFDARGTLSVEYSELHSRFSNVGIWVLAFLENFLGSPDGLMTGEVSFRGNMNEFEFNGGGKIHDGSFTVDVIASQFDSVNTDVLFEGDRIIFVSGKGMISPKNGRMLSSQWVNGGGVVKLEKRFRVDNLNFDFSFIDAPLQFPPFAYGIGSGNFSLSMRDRVMYYNGNMSVKEAVIPLEFGMKIEEEQGQKDDNWRANVRLVAERNVRLRNRDADIEFGGELSITRDQGPVYLSGVLETDRGNYYWVNHILSITQGKVTFIPGDEIDPDLDFWAELDTREGIKIILHFFGPLSEPIFEFYTDPPGQYTEQDIVTYLNLNITWQELEQLKRGEYMSKIIPYSLLSWLEGDVSRAIRQYTGIDYFHIETPFFEEDEKTKLTLGKFIARNLFVTYTYDITTFSNEFNVEYFIDEKNKIQVERDETGEYNLQYQYRLRF</sequence>
<dbReference type="InterPro" id="IPR007452">
    <property type="entry name" value="TamB_C"/>
</dbReference>
<name>A0A0S8GLL3_UNCW3</name>
<reference evidence="7 8" key="1">
    <citation type="journal article" date="2015" name="Microbiome">
        <title>Genomic resolution of linkages in carbon, nitrogen, and sulfur cycling among widespread estuary sediment bacteria.</title>
        <authorList>
            <person name="Baker B.J."/>
            <person name="Lazar C.S."/>
            <person name="Teske A.P."/>
            <person name="Dick G.J."/>
        </authorList>
    </citation>
    <scope>NUCLEOTIDE SEQUENCE [LARGE SCALE GENOMIC DNA]</scope>
    <source>
        <strain evidence="7">SM23_60</strain>
    </source>
</reference>
<organism evidence="7 8">
    <name type="scientific">candidate division WOR_3 bacterium SM23_60</name>
    <dbReference type="NCBI Taxonomy" id="1703780"/>
    <lineage>
        <taxon>Bacteria</taxon>
        <taxon>Bacteria division WOR-3</taxon>
    </lineage>
</organism>
<protein>
    <recommendedName>
        <fullName evidence="6">Translocation and assembly module TamB C-terminal domain-containing protein</fullName>
    </recommendedName>
</protein>
<evidence type="ECO:0000313" key="7">
    <source>
        <dbReference type="EMBL" id="KPK73806.1"/>
    </source>
</evidence>
<proteinExistence type="predicted"/>
<keyword evidence="2 5" id="KW-0812">Transmembrane</keyword>
<dbReference type="Proteomes" id="UP000051096">
    <property type="component" value="Unassembled WGS sequence"/>
</dbReference>
<evidence type="ECO:0000259" key="6">
    <source>
        <dbReference type="Pfam" id="PF04357"/>
    </source>
</evidence>
<gene>
    <name evidence="7" type="ORF">AMJ87_00370</name>
</gene>
<accession>A0A0S8GLL3</accession>
<comment type="caution">
    <text evidence="7">The sequence shown here is derived from an EMBL/GenBank/DDBJ whole genome shotgun (WGS) entry which is preliminary data.</text>
</comment>
<evidence type="ECO:0000256" key="3">
    <source>
        <dbReference type="ARBA" id="ARBA00022989"/>
    </source>
</evidence>
<evidence type="ECO:0000256" key="2">
    <source>
        <dbReference type="ARBA" id="ARBA00022692"/>
    </source>
</evidence>
<feature type="domain" description="Translocation and assembly module TamB C-terminal" evidence="6">
    <location>
        <begin position="839"/>
        <end position="1078"/>
    </location>
</feature>
<dbReference type="PANTHER" id="PTHR36985:SF1">
    <property type="entry name" value="TRANSLOCATION AND ASSEMBLY MODULE SUBUNIT TAMB"/>
    <property type="match status" value="1"/>
</dbReference>
<keyword evidence="4 5" id="KW-0472">Membrane</keyword>
<comment type="subcellular location">
    <subcellularLocation>
        <location evidence="1">Membrane</location>
        <topology evidence="1">Single-pass membrane protein</topology>
    </subcellularLocation>
</comment>
<keyword evidence="3 5" id="KW-1133">Transmembrane helix</keyword>
<evidence type="ECO:0000256" key="1">
    <source>
        <dbReference type="ARBA" id="ARBA00004167"/>
    </source>
</evidence>
<dbReference type="Pfam" id="PF04357">
    <property type="entry name" value="TamB"/>
    <property type="match status" value="1"/>
</dbReference>
<evidence type="ECO:0000256" key="5">
    <source>
        <dbReference type="SAM" id="Phobius"/>
    </source>
</evidence>
<dbReference type="GO" id="GO:0009306">
    <property type="term" value="P:protein secretion"/>
    <property type="evidence" value="ECO:0007669"/>
    <property type="project" value="InterPro"/>
</dbReference>
<dbReference type="GO" id="GO:0005886">
    <property type="term" value="C:plasma membrane"/>
    <property type="evidence" value="ECO:0007669"/>
    <property type="project" value="InterPro"/>
</dbReference>
<dbReference type="AlphaFoldDB" id="A0A0S8GLL3"/>
<feature type="transmembrane region" description="Helical" evidence="5">
    <location>
        <begin position="12"/>
        <end position="32"/>
    </location>
</feature>
<evidence type="ECO:0000256" key="4">
    <source>
        <dbReference type="ARBA" id="ARBA00023136"/>
    </source>
</evidence>
<evidence type="ECO:0000313" key="8">
    <source>
        <dbReference type="Proteomes" id="UP000051096"/>
    </source>
</evidence>
<dbReference type="PANTHER" id="PTHR36985">
    <property type="entry name" value="TRANSLOCATION AND ASSEMBLY MODULE SUBUNIT TAMB"/>
    <property type="match status" value="1"/>
</dbReference>